<dbReference type="GO" id="GO:0045259">
    <property type="term" value="C:proton-transporting ATP synthase complex"/>
    <property type="evidence" value="ECO:0007669"/>
    <property type="project" value="UniProtKB-KW"/>
</dbReference>
<dbReference type="InterPro" id="IPR000711">
    <property type="entry name" value="ATPase_OSCP/dsu"/>
</dbReference>
<evidence type="ECO:0000256" key="8">
    <source>
        <dbReference type="HAMAP-Rule" id="MF_01416"/>
    </source>
</evidence>
<comment type="function">
    <text evidence="8">F(1)F(0) ATP synthase produces ATP from ADP in the presence of a proton or sodium gradient. F-type ATPases consist of two structural domains, F(1) containing the extramembraneous catalytic core and F(0) containing the membrane proton channel, linked together by a central stalk and a peripheral stalk. During catalysis, ATP synthesis in the catalytic domain of F(1) is coupled via a rotary mechanism of the central stalk subunits to proton translocation.</text>
</comment>
<organism evidence="9 10">
    <name type="scientific">Paraferrimonas sedimenticola</name>
    <dbReference type="NCBI Taxonomy" id="375674"/>
    <lineage>
        <taxon>Bacteria</taxon>
        <taxon>Pseudomonadati</taxon>
        <taxon>Pseudomonadota</taxon>
        <taxon>Gammaproteobacteria</taxon>
        <taxon>Alteromonadales</taxon>
        <taxon>Ferrimonadaceae</taxon>
        <taxon>Paraferrimonas</taxon>
    </lineage>
</organism>
<keyword evidence="2 8" id="KW-0813">Transport</keyword>
<comment type="similarity">
    <text evidence="8">Belongs to the ATPase delta chain family.</text>
</comment>
<evidence type="ECO:0000313" key="10">
    <source>
        <dbReference type="Proteomes" id="UP001161422"/>
    </source>
</evidence>
<keyword evidence="10" id="KW-1185">Reference proteome</keyword>
<evidence type="ECO:0000256" key="1">
    <source>
        <dbReference type="ARBA" id="ARBA00004370"/>
    </source>
</evidence>
<keyword evidence="6 8" id="KW-0139">CF(1)</keyword>
<dbReference type="AlphaFoldDB" id="A0AA37W091"/>
<keyword evidence="8" id="KW-1003">Cell membrane</keyword>
<proteinExistence type="inferred from homology"/>
<dbReference type="PROSITE" id="PS00389">
    <property type="entry name" value="ATPASE_DELTA"/>
    <property type="match status" value="1"/>
</dbReference>
<gene>
    <name evidence="8 9" type="primary">atpH</name>
    <name evidence="9" type="ORF">GCM10007895_29660</name>
</gene>
<dbReference type="Gene3D" id="1.10.520.20">
    <property type="entry name" value="N-terminal domain of the delta subunit of the F1F0-ATP synthase"/>
    <property type="match status" value="1"/>
</dbReference>
<keyword evidence="5 8" id="KW-0472">Membrane</keyword>
<evidence type="ECO:0000256" key="7">
    <source>
        <dbReference type="ARBA" id="ARBA00023310"/>
    </source>
</evidence>
<dbReference type="NCBIfam" id="NF004402">
    <property type="entry name" value="PRK05758.2-2"/>
    <property type="match status" value="1"/>
</dbReference>
<keyword evidence="3 8" id="KW-0375">Hydrogen ion transport</keyword>
<dbReference type="Pfam" id="PF00213">
    <property type="entry name" value="OSCP"/>
    <property type="match status" value="1"/>
</dbReference>
<evidence type="ECO:0000256" key="5">
    <source>
        <dbReference type="ARBA" id="ARBA00023136"/>
    </source>
</evidence>
<accession>A0AA37W091</accession>
<comment type="function">
    <text evidence="8">This protein is part of the stalk that links CF(0) to CF(1). It either transmits conformational changes from CF(0) to CF(1) or is implicated in proton conduction.</text>
</comment>
<reference evidence="9" key="1">
    <citation type="journal article" date="2014" name="Int. J. Syst. Evol. Microbiol.">
        <title>Complete genome sequence of Corynebacterium casei LMG S-19264T (=DSM 44701T), isolated from a smear-ripened cheese.</title>
        <authorList>
            <consortium name="US DOE Joint Genome Institute (JGI-PGF)"/>
            <person name="Walter F."/>
            <person name="Albersmeier A."/>
            <person name="Kalinowski J."/>
            <person name="Ruckert C."/>
        </authorList>
    </citation>
    <scope>NUCLEOTIDE SEQUENCE</scope>
    <source>
        <strain evidence="9">NBRC 101628</strain>
    </source>
</reference>
<name>A0AA37W091_9GAMM</name>
<comment type="subcellular location">
    <subcellularLocation>
        <location evidence="8">Cell membrane</location>
        <topology evidence="8">Peripheral membrane protein</topology>
    </subcellularLocation>
    <subcellularLocation>
        <location evidence="1">Membrane</location>
    </subcellularLocation>
</comment>
<dbReference type="PRINTS" id="PR00125">
    <property type="entry name" value="ATPASEDELTA"/>
</dbReference>
<dbReference type="NCBIfam" id="TIGR01145">
    <property type="entry name" value="ATP_synt_delta"/>
    <property type="match status" value="1"/>
</dbReference>
<evidence type="ECO:0000256" key="3">
    <source>
        <dbReference type="ARBA" id="ARBA00022781"/>
    </source>
</evidence>
<comment type="caution">
    <text evidence="9">The sequence shown here is derived from an EMBL/GenBank/DDBJ whole genome shotgun (WGS) entry which is preliminary data.</text>
</comment>
<dbReference type="Proteomes" id="UP001161422">
    <property type="component" value="Unassembled WGS sequence"/>
</dbReference>
<dbReference type="HAMAP" id="MF_01416">
    <property type="entry name" value="ATP_synth_delta_bact"/>
    <property type="match status" value="1"/>
</dbReference>
<sequence length="177" mass="19195">MAELNTIARPYAKAAFDFAVENKSVDEWQQMLAFAAMVSENETIADMLSGSIAAEKLADIFTQVCGEQVNAHGQNLIKVMAENGRLKALPAVAAQFAEFRNEWAKEVEAEVQSASELSPEQVQQISDSLEKRLARKVKLNCSVNAELVAGVVIKAGDLVIDGSVRGKLDRLADTLQS</sequence>
<dbReference type="NCBIfam" id="NF004404">
    <property type="entry name" value="PRK05758.2-5"/>
    <property type="match status" value="1"/>
</dbReference>
<evidence type="ECO:0000256" key="4">
    <source>
        <dbReference type="ARBA" id="ARBA00023065"/>
    </source>
</evidence>
<dbReference type="InterPro" id="IPR020781">
    <property type="entry name" value="ATPase_OSCP/d_CS"/>
</dbReference>
<dbReference type="RefSeq" id="WP_095507040.1">
    <property type="nucleotide sequence ID" value="NZ_BSNC01000009.1"/>
</dbReference>
<keyword evidence="7 8" id="KW-0066">ATP synthesis</keyword>
<reference evidence="9" key="2">
    <citation type="submission" date="2023-01" db="EMBL/GenBank/DDBJ databases">
        <title>Draft genome sequence of Paraferrimonas sedimenticola strain NBRC 101628.</title>
        <authorList>
            <person name="Sun Q."/>
            <person name="Mori K."/>
        </authorList>
    </citation>
    <scope>NUCLEOTIDE SEQUENCE</scope>
    <source>
        <strain evidence="9">NBRC 101628</strain>
    </source>
</reference>
<evidence type="ECO:0000313" key="9">
    <source>
        <dbReference type="EMBL" id="GLP97659.1"/>
    </source>
</evidence>
<dbReference type="GO" id="GO:0005886">
    <property type="term" value="C:plasma membrane"/>
    <property type="evidence" value="ECO:0007669"/>
    <property type="project" value="UniProtKB-SubCell"/>
</dbReference>
<protein>
    <recommendedName>
        <fullName evidence="8">ATP synthase subunit delta</fullName>
    </recommendedName>
    <alternativeName>
        <fullName evidence="8">ATP synthase F(1) sector subunit delta</fullName>
    </alternativeName>
    <alternativeName>
        <fullName evidence="8">F-type ATPase subunit delta</fullName>
        <shortName evidence="8">F-ATPase subunit delta</shortName>
    </alternativeName>
</protein>
<dbReference type="GO" id="GO:0046933">
    <property type="term" value="F:proton-transporting ATP synthase activity, rotational mechanism"/>
    <property type="evidence" value="ECO:0007669"/>
    <property type="project" value="UniProtKB-UniRule"/>
</dbReference>
<evidence type="ECO:0000256" key="2">
    <source>
        <dbReference type="ARBA" id="ARBA00022448"/>
    </source>
</evidence>
<dbReference type="SUPFAM" id="SSF47928">
    <property type="entry name" value="N-terminal domain of the delta subunit of the F1F0-ATP synthase"/>
    <property type="match status" value="1"/>
</dbReference>
<dbReference type="PANTHER" id="PTHR11910">
    <property type="entry name" value="ATP SYNTHASE DELTA CHAIN"/>
    <property type="match status" value="1"/>
</dbReference>
<dbReference type="InterPro" id="IPR026015">
    <property type="entry name" value="ATP_synth_OSCP/delta_N_sf"/>
</dbReference>
<keyword evidence="4 8" id="KW-0406">Ion transport</keyword>
<evidence type="ECO:0000256" key="6">
    <source>
        <dbReference type="ARBA" id="ARBA00023196"/>
    </source>
</evidence>
<dbReference type="EMBL" id="BSNC01000009">
    <property type="protein sequence ID" value="GLP97659.1"/>
    <property type="molecule type" value="Genomic_DNA"/>
</dbReference>